<protein>
    <submittedName>
        <fullName evidence="1">Uncharacterized protein</fullName>
    </submittedName>
</protein>
<proteinExistence type="predicted"/>
<name>A0A0A9GKN7_ARUDO</name>
<sequence length="30" mass="3449">MQNCTAIQAVLLNSWLEMQIRYSACLVHDP</sequence>
<organism evidence="1">
    <name type="scientific">Arundo donax</name>
    <name type="common">Giant reed</name>
    <name type="synonym">Donax arundinaceus</name>
    <dbReference type="NCBI Taxonomy" id="35708"/>
    <lineage>
        <taxon>Eukaryota</taxon>
        <taxon>Viridiplantae</taxon>
        <taxon>Streptophyta</taxon>
        <taxon>Embryophyta</taxon>
        <taxon>Tracheophyta</taxon>
        <taxon>Spermatophyta</taxon>
        <taxon>Magnoliopsida</taxon>
        <taxon>Liliopsida</taxon>
        <taxon>Poales</taxon>
        <taxon>Poaceae</taxon>
        <taxon>PACMAD clade</taxon>
        <taxon>Arundinoideae</taxon>
        <taxon>Arundineae</taxon>
        <taxon>Arundo</taxon>
    </lineage>
</organism>
<accession>A0A0A9GKN7</accession>
<dbReference type="AlphaFoldDB" id="A0A0A9GKN7"/>
<reference evidence="1" key="2">
    <citation type="journal article" date="2015" name="Data Brief">
        <title>Shoot transcriptome of the giant reed, Arundo donax.</title>
        <authorList>
            <person name="Barrero R.A."/>
            <person name="Guerrero F.D."/>
            <person name="Moolhuijzen P."/>
            <person name="Goolsby J.A."/>
            <person name="Tidwell J."/>
            <person name="Bellgard S.E."/>
            <person name="Bellgard M.I."/>
        </authorList>
    </citation>
    <scope>NUCLEOTIDE SEQUENCE</scope>
    <source>
        <tissue evidence="1">Shoot tissue taken approximately 20 cm above the soil surface</tissue>
    </source>
</reference>
<dbReference type="EMBL" id="GBRH01172849">
    <property type="protein sequence ID" value="JAE25047.1"/>
    <property type="molecule type" value="Transcribed_RNA"/>
</dbReference>
<evidence type="ECO:0000313" key="1">
    <source>
        <dbReference type="EMBL" id="JAE25047.1"/>
    </source>
</evidence>
<reference evidence="1" key="1">
    <citation type="submission" date="2014-09" db="EMBL/GenBank/DDBJ databases">
        <authorList>
            <person name="Magalhaes I.L.F."/>
            <person name="Oliveira U."/>
            <person name="Santos F.R."/>
            <person name="Vidigal T.H.D.A."/>
            <person name="Brescovit A.D."/>
            <person name="Santos A.J."/>
        </authorList>
    </citation>
    <scope>NUCLEOTIDE SEQUENCE</scope>
    <source>
        <tissue evidence="1">Shoot tissue taken approximately 20 cm above the soil surface</tissue>
    </source>
</reference>